<dbReference type="EMBL" id="CATQJL010000001">
    <property type="protein sequence ID" value="CAJ0589772.1"/>
    <property type="molecule type" value="Genomic_DNA"/>
</dbReference>
<evidence type="ECO:0000313" key="1">
    <source>
        <dbReference type="EMBL" id="CAJ0589772.1"/>
    </source>
</evidence>
<accession>A0AA36DPI8</accession>
<keyword evidence="2" id="KW-1185">Reference proteome</keyword>
<dbReference type="AlphaFoldDB" id="A0AA36DPI8"/>
<name>A0AA36DPI8_CYLNA</name>
<dbReference type="Proteomes" id="UP001176961">
    <property type="component" value="Unassembled WGS sequence"/>
</dbReference>
<sequence>MMNYTSNCEAEPESYSKSLQTEMPKNHFLDSLQCVLQKVYIAEAVLFKKLECSSTVCEVEHISRGLKRLNEIESRLNLRIAHYVNILTPNDSEEE</sequence>
<organism evidence="1 2">
    <name type="scientific">Cylicocyclus nassatus</name>
    <name type="common">Nematode worm</name>
    <dbReference type="NCBI Taxonomy" id="53992"/>
    <lineage>
        <taxon>Eukaryota</taxon>
        <taxon>Metazoa</taxon>
        <taxon>Ecdysozoa</taxon>
        <taxon>Nematoda</taxon>
        <taxon>Chromadorea</taxon>
        <taxon>Rhabditida</taxon>
        <taxon>Rhabditina</taxon>
        <taxon>Rhabditomorpha</taxon>
        <taxon>Strongyloidea</taxon>
        <taxon>Strongylidae</taxon>
        <taxon>Cylicocyclus</taxon>
    </lineage>
</organism>
<comment type="caution">
    <text evidence="1">The sequence shown here is derived from an EMBL/GenBank/DDBJ whole genome shotgun (WGS) entry which is preliminary data.</text>
</comment>
<protein>
    <submittedName>
        <fullName evidence="1">Uncharacterized protein</fullName>
    </submittedName>
</protein>
<proteinExistence type="predicted"/>
<reference evidence="1" key="1">
    <citation type="submission" date="2023-07" db="EMBL/GenBank/DDBJ databases">
        <authorList>
            <consortium name="CYATHOMIX"/>
        </authorList>
    </citation>
    <scope>NUCLEOTIDE SEQUENCE</scope>
    <source>
        <strain evidence="1">N/A</strain>
    </source>
</reference>
<evidence type="ECO:0000313" key="2">
    <source>
        <dbReference type="Proteomes" id="UP001176961"/>
    </source>
</evidence>
<gene>
    <name evidence="1" type="ORF">CYNAS_LOCUS1755</name>
</gene>